<sequence>MSVIYINNGVMKMFERFAGYPVATPGNCVVTVAV</sequence>
<protein>
    <submittedName>
        <fullName evidence="1">Uncharacterized protein</fullName>
    </submittedName>
</protein>
<name>I2GFD9_9BACT</name>
<comment type="caution">
    <text evidence="1">The sequence shown here is derived from an EMBL/GenBank/DDBJ whole genome shotgun (WGS) entry which is preliminary data.</text>
</comment>
<evidence type="ECO:0000313" key="1">
    <source>
        <dbReference type="EMBL" id="CCH52614.1"/>
    </source>
</evidence>
<accession>I2GFD9</accession>
<dbReference type="STRING" id="1185876.BN8_01627"/>
<keyword evidence="2" id="KW-1185">Reference proteome</keyword>
<proteinExistence type="predicted"/>
<dbReference type="AlphaFoldDB" id="I2GFD9"/>
<dbReference type="EMBL" id="CAIT01000005">
    <property type="protein sequence ID" value="CCH52614.1"/>
    <property type="molecule type" value="Genomic_DNA"/>
</dbReference>
<gene>
    <name evidence="1" type="ORF">BN8_01627</name>
</gene>
<organism evidence="1 2">
    <name type="scientific">Fibrisoma limi BUZ 3</name>
    <dbReference type="NCBI Taxonomy" id="1185876"/>
    <lineage>
        <taxon>Bacteria</taxon>
        <taxon>Pseudomonadati</taxon>
        <taxon>Bacteroidota</taxon>
        <taxon>Cytophagia</taxon>
        <taxon>Cytophagales</taxon>
        <taxon>Spirosomataceae</taxon>
        <taxon>Fibrisoma</taxon>
    </lineage>
</organism>
<dbReference type="Proteomes" id="UP000009309">
    <property type="component" value="Unassembled WGS sequence"/>
</dbReference>
<evidence type="ECO:0000313" key="2">
    <source>
        <dbReference type="Proteomes" id="UP000009309"/>
    </source>
</evidence>
<reference evidence="1 2" key="1">
    <citation type="journal article" date="2012" name="J. Bacteriol.">
        <title>Genome Sequence of the Filamentous Bacterium Fibrisoma limi BUZ 3T.</title>
        <authorList>
            <person name="Filippini M."/>
            <person name="Qi W."/>
            <person name="Jaenicke S."/>
            <person name="Goesmann A."/>
            <person name="Smits T.H."/>
            <person name="Bagheri H.C."/>
        </authorList>
    </citation>
    <scope>NUCLEOTIDE SEQUENCE [LARGE SCALE GENOMIC DNA]</scope>
    <source>
        <strain evidence="2">BUZ 3T</strain>
    </source>
</reference>